<feature type="region of interest" description="Disordered" evidence="8">
    <location>
        <begin position="1"/>
        <end position="25"/>
    </location>
</feature>
<keyword evidence="6 9" id="KW-1133">Transmembrane helix</keyword>
<keyword evidence="3 9" id="KW-0812">Transmembrane</keyword>
<organism evidence="10 11">
    <name type="scientific">Saccharomonospora cyanea NA-134</name>
    <dbReference type="NCBI Taxonomy" id="882082"/>
    <lineage>
        <taxon>Bacteria</taxon>
        <taxon>Bacillati</taxon>
        <taxon>Actinomycetota</taxon>
        <taxon>Actinomycetes</taxon>
        <taxon>Pseudonocardiales</taxon>
        <taxon>Pseudonocardiaceae</taxon>
        <taxon>Saccharomonospora</taxon>
    </lineage>
</organism>
<keyword evidence="7 9" id="KW-0472">Membrane</keyword>
<evidence type="ECO:0000256" key="9">
    <source>
        <dbReference type="SAM" id="Phobius"/>
    </source>
</evidence>
<feature type="transmembrane region" description="Helical" evidence="9">
    <location>
        <begin position="168"/>
        <end position="190"/>
    </location>
</feature>
<accession>H5XLD4</accession>
<feature type="transmembrane region" description="Helical" evidence="9">
    <location>
        <begin position="274"/>
        <end position="298"/>
    </location>
</feature>
<feature type="transmembrane region" description="Helical" evidence="9">
    <location>
        <begin position="499"/>
        <end position="522"/>
    </location>
</feature>
<feature type="transmembrane region" description="Helical" evidence="9">
    <location>
        <begin position="569"/>
        <end position="591"/>
    </location>
</feature>
<evidence type="ECO:0000256" key="7">
    <source>
        <dbReference type="ARBA" id="ARBA00023136"/>
    </source>
</evidence>
<feature type="transmembrane region" description="Helical" evidence="9">
    <location>
        <begin position="398"/>
        <end position="427"/>
    </location>
</feature>
<feature type="compositionally biased region" description="Basic and acidic residues" evidence="8">
    <location>
        <begin position="1"/>
        <end position="10"/>
    </location>
</feature>
<dbReference type="GO" id="GO:0015648">
    <property type="term" value="F:lipid-linked peptidoglycan transporter activity"/>
    <property type="evidence" value="ECO:0007669"/>
    <property type="project" value="TreeGrafter"/>
</dbReference>
<keyword evidence="11" id="KW-1185">Reference proteome</keyword>
<dbReference type="CDD" id="cd13123">
    <property type="entry name" value="MATE_MurJ_like"/>
    <property type="match status" value="1"/>
</dbReference>
<feature type="transmembrane region" description="Helical" evidence="9">
    <location>
        <begin position="318"/>
        <end position="338"/>
    </location>
</feature>
<evidence type="ECO:0000256" key="2">
    <source>
        <dbReference type="ARBA" id="ARBA00022475"/>
    </source>
</evidence>
<dbReference type="EMBL" id="CM001440">
    <property type="protein sequence ID" value="EHR63974.1"/>
    <property type="molecule type" value="Genomic_DNA"/>
</dbReference>
<dbReference type="PANTHER" id="PTHR47019:SF1">
    <property type="entry name" value="LIPID II FLIPPASE MURJ"/>
    <property type="match status" value="1"/>
</dbReference>
<feature type="transmembrane region" description="Helical" evidence="9">
    <location>
        <begin position="358"/>
        <end position="377"/>
    </location>
</feature>
<dbReference type="GO" id="GO:0009252">
    <property type="term" value="P:peptidoglycan biosynthetic process"/>
    <property type="evidence" value="ECO:0007669"/>
    <property type="project" value="UniProtKB-KW"/>
</dbReference>
<evidence type="ECO:0000256" key="6">
    <source>
        <dbReference type="ARBA" id="ARBA00022989"/>
    </source>
</evidence>
<dbReference type="PANTHER" id="PTHR47019">
    <property type="entry name" value="LIPID II FLIPPASE MURJ"/>
    <property type="match status" value="1"/>
</dbReference>
<feature type="transmembrane region" description="Helical" evidence="9">
    <location>
        <begin position="133"/>
        <end position="152"/>
    </location>
</feature>
<evidence type="ECO:0000256" key="3">
    <source>
        <dbReference type="ARBA" id="ARBA00022692"/>
    </source>
</evidence>
<dbReference type="OrthoDB" id="9786339at2"/>
<keyword evidence="2" id="KW-1003">Cell membrane</keyword>
<feature type="transmembrane region" description="Helical" evidence="9">
    <location>
        <begin position="102"/>
        <end position="121"/>
    </location>
</feature>
<dbReference type="InterPro" id="IPR004268">
    <property type="entry name" value="MurJ"/>
</dbReference>
<sequence length="610" mass="65343">MRPWRQESQRRRPVPPADSERTLFIPRERGIPPGVRWPAADPDVLRPYDELATRMMPRIAAEPIGERLPEVQLDRPKDDQQKAPSLAKASGRMAIATLTSRITGFAWKVMLAWVATLGVLYDSFTVANTLPLIINELLLGGVLTSVVVPLLVRSQDDEDGGEAYTQRLLTLAITVLGVGTVVSTACAPWLTGLLMDDGGDADPQLATWFAYLLLPGLLFYGLFAVLSAVLNAKQIFGPAQWAPVINNLVIFATIGTFALVPGDPTIVPTRMTEPQVLVLGIGVLTAMVAQAMFLVPALRRSGFRFKWRFGIDERLKEFGGLAAWILGYVAVSQIGMVVNTRVLTGGAAGGPSIYSNAWLLFQLPYGVIGVSLLTALMPKMSRAAADNDHRKLVGDLSYGSRITTIMLMPVSAVMAVAGPSIGVALFALGKGSVEDAERLGQALAVSAFGLVPYALVMLQMRVFYAMKDSRTPTLIMCVMTAVKIPLLYLAASILDPVNVVLGVMMVNSLVFVVGAVMGQVWLWVKLGNLRSRRVLGVILFTVVASGLGALAAALVALPVPDAFGAIGKAWVTLVLQGVVGIAVSFGVLIALKVDELAPVTRRISALLRRG</sequence>
<dbReference type="Pfam" id="PF03023">
    <property type="entry name" value="MurJ"/>
    <property type="match status" value="1"/>
</dbReference>
<dbReference type="GO" id="GO:0034204">
    <property type="term" value="P:lipid translocation"/>
    <property type="evidence" value="ECO:0007669"/>
    <property type="project" value="TreeGrafter"/>
</dbReference>
<dbReference type="AlphaFoldDB" id="H5XLD4"/>
<comment type="subcellular location">
    <subcellularLocation>
        <location evidence="1">Cell membrane</location>
        <topology evidence="1">Multi-pass membrane protein</topology>
    </subcellularLocation>
</comment>
<name>H5XLD4_9PSEU</name>
<dbReference type="PRINTS" id="PR01806">
    <property type="entry name" value="VIRFACTRMVIN"/>
</dbReference>
<keyword evidence="5" id="KW-0573">Peptidoglycan synthesis</keyword>
<feature type="transmembrane region" description="Helical" evidence="9">
    <location>
        <begin position="244"/>
        <end position="262"/>
    </location>
</feature>
<feature type="transmembrane region" description="Helical" evidence="9">
    <location>
        <begin position="439"/>
        <end position="460"/>
    </location>
</feature>
<evidence type="ECO:0000256" key="5">
    <source>
        <dbReference type="ARBA" id="ARBA00022984"/>
    </source>
</evidence>
<dbReference type="InterPro" id="IPR051050">
    <property type="entry name" value="Lipid_II_flippase_MurJ/MviN"/>
</dbReference>
<dbReference type="GO" id="GO:0008360">
    <property type="term" value="P:regulation of cell shape"/>
    <property type="evidence" value="ECO:0007669"/>
    <property type="project" value="UniProtKB-KW"/>
</dbReference>
<dbReference type="NCBIfam" id="TIGR01695">
    <property type="entry name" value="murJ_mviN"/>
    <property type="match status" value="1"/>
</dbReference>
<protein>
    <submittedName>
        <fullName evidence="10">Integral membrane protein MviN</fullName>
    </submittedName>
</protein>
<proteinExistence type="predicted"/>
<dbReference type="eggNOG" id="COG0728">
    <property type="taxonomic scope" value="Bacteria"/>
</dbReference>
<feature type="transmembrane region" description="Helical" evidence="9">
    <location>
        <begin position="534"/>
        <end position="557"/>
    </location>
</feature>
<dbReference type="STRING" id="882082.SaccyDRAFT_5180"/>
<keyword evidence="4" id="KW-0133">Cell shape</keyword>
<evidence type="ECO:0000256" key="1">
    <source>
        <dbReference type="ARBA" id="ARBA00004651"/>
    </source>
</evidence>
<feature type="transmembrane region" description="Helical" evidence="9">
    <location>
        <begin position="472"/>
        <end position="493"/>
    </location>
</feature>
<reference evidence="10 11" key="1">
    <citation type="submission" date="2011-11" db="EMBL/GenBank/DDBJ databases">
        <title>The Noncontiguous Finished sequence of Saccharomonospora cyanea NA-134.</title>
        <authorList>
            <consortium name="US DOE Joint Genome Institute"/>
            <person name="Lucas S."/>
            <person name="Han J."/>
            <person name="Lapidus A."/>
            <person name="Cheng J.-F."/>
            <person name="Goodwin L."/>
            <person name="Pitluck S."/>
            <person name="Peters L."/>
            <person name="Ovchinnikova G."/>
            <person name="Lu M."/>
            <person name="Detter J.C."/>
            <person name="Han C."/>
            <person name="Tapia R."/>
            <person name="Land M."/>
            <person name="Hauser L."/>
            <person name="Kyrpides N."/>
            <person name="Ivanova N."/>
            <person name="Pagani I."/>
            <person name="Brambilla E.-M."/>
            <person name="Klenk H.-P."/>
            <person name="Woyke T."/>
        </authorList>
    </citation>
    <scope>NUCLEOTIDE SEQUENCE [LARGE SCALE GENOMIC DNA]</scope>
    <source>
        <strain evidence="10 11">NA-134</strain>
    </source>
</reference>
<dbReference type="HOGENOM" id="CLU_006797_3_0_11"/>
<evidence type="ECO:0000313" key="11">
    <source>
        <dbReference type="Proteomes" id="UP000002791"/>
    </source>
</evidence>
<dbReference type="Proteomes" id="UP000002791">
    <property type="component" value="Chromosome"/>
</dbReference>
<dbReference type="GO" id="GO:0005886">
    <property type="term" value="C:plasma membrane"/>
    <property type="evidence" value="ECO:0007669"/>
    <property type="project" value="UniProtKB-SubCell"/>
</dbReference>
<feature type="transmembrane region" description="Helical" evidence="9">
    <location>
        <begin position="210"/>
        <end position="232"/>
    </location>
</feature>
<evidence type="ECO:0000313" key="10">
    <source>
        <dbReference type="EMBL" id="EHR63974.1"/>
    </source>
</evidence>
<evidence type="ECO:0000256" key="8">
    <source>
        <dbReference type="SAM" id="MobiDB-lite"/>
    </source>
</evidence>
<evidence type="ECO:0000256" key="4">
    <source>
        <dbReference type="ARBA" id="ARBA00022960"/>
    </source>
</evidence>
<dbReference type="RefSeq" id="WP_005460609.1">
    <property type="nucleotide sequence ID" value="NZ_CM001440.1"/>
</dbReference>
<gene>
    <name evidence="10" type="ORF">SaccyDRAFT_5180</name>
</gene>